<dbReference type="GO" id="GO:1903778">
    <property type="term" value="P:protein localization to vacuolar membrane"/>
    <property type="evidence" value="ECO:0007669"/>
    <property type="project" value="TreeGrafter"/>
</dbReference>
<dbReference type="EMBL" id="JAEPRB010000159">
    <property type="protein sequence ID" value="KAG2219897.1"/>
    <property type="molecule type" value="Genomic_DNA"/>
</dbReference>
<dbReference type="PANTHER" id="PTHR28258">
    <property type="entry name" value="VACUOLAR SEGREGATION PROTEIN 7"/>
    <property type="match status" value="1"/>
</dbReference>
<dbReference type="AlphaFoldDB" id="A0A8H7S186"/>
<dbReference type="Proteomes" id="UP000646827">
    <property type="component" value="Unassembled WGS sequence"/>
</dbReference>
<dbReference type="GO" id="GO:0000011">
    <property type="term" value="P:vacuole inheritance"/>
    <property type="evidence" value="ECO:0007669"/>
    <property type="project" value="TreeGrafter"/>
</dbReference>
<feature type="region of interest" description="Disordered" evidence="1">
    <location>
        <begin position="149"/>
        <end position="203"/>
    </location>
</feature>
<evidence type="ECO:0000313" key="3">
    <source>
        <dbReference type="Proteomes" id="UP000646827"/>
    </source>
</evidence>
<feature type="compositionally biased region" description="Basic residues" evidence="1">
    <location>
        <begin position="183"/>
        <end position="193"/>
    </location>
</feature>
<feature type="compositionally biased region" description="Polar residues" evidence="1">
    <location>
        <begin position="1"/>
        <end position="23"/>
    </location>
</feature>
<reference evidence="2 3" key="1">
    <citation type="submission" date="2020-12" db="EMBL/GenBank/DDBJ databases">
        <title>Metabolic potential, ecology and presence of endohyphal bacteria is reflected in genomic diversity of Mucoromycotina.</title>
        <authorList>
            <person name="Muszewska A."/>
            <person name="Okrasinska A."/>
            <person name="Steczkiewicz K."/>
            <person name="Drgas O."/>
            <person name="Orlowska M."/>
            <person name="Perlinska-Lenart U."/>
            <person name="Aleksandrzak-Piekarczyk T."/>
            <person name="Szatraj K."/>
            <person name="Zielenkiewicz U."/>
            <person name="Pilsyk S."/>
            <person name="Malc E."/>
            <person name="Mieczkowski P."/>
            <person name="Kruszewska J.S."/>
            <person name="Biernat P."/>
            <person name="Pawlowska J."/>
        </authorList>
    </citation>
    <scope>NUCLEOTIDE SEQUENCE [LARGE SCALE GENOMIC DNA]</scope>
    <source>
        <strain evidence="2 3">CBS 142.35</strain>
    </source>
</reference>
<feature type="compositionally biased region" description="Basic and acidic residues" evidence="1">
    <location>
        <begin position="585"/>
        <end position="596"/>
    </location>
</feature>
<comment type="caution">
    <text evidence="2">The sequence shown here is derived from an EMBL/GenBank/DDBJ whole genome shotgun (WGS) entry which is preliminary data.</text>
</comment>
<dbReference type="GO" id="GO:0010513">
    <property type="term" value="P:positive regulation of phosphatidylinositol biosynthetic process"/>
    <property type="evidence" value="ECO:0007669"/>
    <property type="project" value="TreeGrafter"/>
</dbReference>
<evidence type="ECO:0000313" key="2">
    <source>
        <dbReference type="EMBL" id="KAG2219897.1"/>
    </source>
</evidence>
<feature type="region of interest" description="Disordered" evidence="1">
    <location>
        <begin position="1"/>
        <end position="66"/>
    </location>
</feature>
<feature type="compositionally biased region" description="Low complexity" evidence="1">
    <location>
        <begin position="149"/>
        <end position="172"/>
    </location>
</feature>
<protein>
    <submittedName>
        <fullName evidence="2">Uncharacterized protein</fullName>
    </submittedName>
</protein>
<evidence type="ECO:0000256" key="1">
    <source>
        <dbReference type="SAM" id="MobiDB-lite"/>
    </source>
</evidence>
<dbReference type="GO" id="GO:0070772">
    <property type="term" value="C:PAS complex"/>
    <property type="evidence" value="ECO:0007669"/>
    <property type="project" value="TreeGrafter"/>
</dbReference>
<sequence length="596" mass="66525">MEELQSPSQPISTRGSNKVSSCSAIAAEQPPFSTEVIQQPPVVTKPTKTNSQSQQGTTNRRPMFPTLHNDNPLGRDFLLTNNNFDRNLTVEKARFEAPQTLITPADEIPPPFSNYPPDESLLSSSAEARFPTFASSVPIGNAFSSSISTNGGSGSIGSPLMPSSSLSPYSTLTDRSENERGNRRSANKKRKRPPIPINGTASPAEVFHRNLVDAVSNVEDSDENERYVYHTSSHSDLNYPYLNRAYTIPTQEAEQSNNINNNNSRRWLSDWFRPSFAAISPHEPSKRKSRDEDLSSVYRPKLRSYVMDYPHRSKKDYYDNHYPDKLMYHSPSANRRNGNRPMFSYGDGGYTSDDEEAAAPLLFSRTARKQKVSSLASHDNSSCSRICFNVTIGLFAAFICIFLLTLYRATPLTDMSIQLGRVLASDKELIFDLQVKANNWNWWTVHIADADIAVFAFSQIVPLSNIMESNSSNLTTTVAAGDPVPEYLGNFYHFDEPLSFPSTFIINNPAKAISQIRIKNPGADKTGSERWMIRYPYGLVTRGVLKYNPISSVPIYPQSAVICFVARVDPTSGAISEDPDQGYCSKKDSKDQIHRF</sequence>
<name>A0A8H7S186_9FUNG</name>
<dbReference type="GO" id="GO:0000329">
    <property type="term" value="C:fungal-type vacuole membrane"/>
    <property type="evidence" value="ECO:0007669"/>
    <property type="project" value="TreeGrafter"/>
</dbReference>
<proteinExistence type="predicted"/>
<accession>A0A8H7S186</accession>
<organism evidence="2 3">
    <name type="scientific">Circinella minor</name>
    <dbReference type="NCBI Taxonomy" id="1195481"/>
    <lineage>
        <taxon>Eukaryota</taxon>
        <taxon>Fungi</taxon>
        <taxon>Fungi incertae sedis</taxon>
        <taxon>Mucoromycota</taxon>
        <taxon>Mucoromycotina</taxon>
        <taxon>Mucoromycetes</taxon>
        <taxon>Mucorales</taxon>
        <taxon>Lichtheimiaceae</taxon>
        <taxon>Circinella</taxon>
    </lineage>
</organism>
<gene>
    <name evidence="2" type="ORF">INT45_008534</name>
</gene>
<feature type="compositionally biased region" description="Polar residues" evidence="1">
    <location>
        <begin position="46"/>
        <end position="60"/>
    </location>
</feature>
<feature type="region of interest" description="Disordered" evidence="1">
    <location>
        <begin position="576"/>
        <end position="596"/>
    </location>
</feature>
<dbReference type="Pfam" id="PF12751">
    <property type="entry name" value="Vac7"/>
    <property type="match status" value="1"/>
</dbReference>
<dbReference type="PANTHER" id="PTHR28258:SF1">
    <property type="entry name" value="VACUOLAR SEGREGATION PROTEIN 7"/>
    <property type="match status" value="1"/>
</dbReference>
<dbReference type="InterPro" id="IPR024260">
    <property type="entry name" value="Vac7"/>
</dbReference>
<dbReference type="OrthoDB" id="1204at2759"/>
<keyword evidence="3" id="KW-1185">Reference proteome</keyword>